<dbReference type="AlphaFoldDB" id="A0AAN6SPM7"/>
<dbReference type="Proteomes" id="UP001303115">
    <property type="component" value="Unassembled WGS sequence"/>
</dbReference>
<keyword evidence="1" id="KW-0732">Signal</keyword>
<organism evidence="2 3">
    <name type="scientific">Parachaetomium inaequale</name>
    <dbReference type="NCBI Taxonomy" id="2588326"/>
    <lineage>
        <taxon>Eukaryota</taxon>
        <taxon>Fungi</taxon>
        <taxon>Dikarya</taxon>
        <taxon>Ascomycota</taxon>
        <taxon>Pezizomycotina</taxon>
        <taxon>Sordariomycetes</taxon>
        <taxon>Sordariomycetidae</taxon>
        <taxon>Sordariales</taxon>
        <taxon>Chaetomiaceae</taxon>
        <taxon>Parachaetomium</taxon>
    </lineage>
</organism>
<gene>
    <name evidence="2" type="ORF">C8A01DRAFT_17861</name>
</gene>
<evidence type="ECO:0000256" key="1">
    <source>
        <dbReference type="SAM" id="SignalP"/>
    </source>
</evidence>
<feature type="signal peptide" evidence="1">
    <location>
        <begin position="1"/>
        <end position="22"/>
    </location>
</feature>
<evidence type="ECO:0000313" key="3">
    <source>
        <dbReference type="Proteomes" id="UP001303115"/>
    </source>
</evidence>
<keyword evidence="3" id="KW-1185">Reference proteome</keyword>
<accession>A0AAN6SPM7</accession>
<name>A0AAN6SPM7_9PEZI</name>
<feature type="chain" id="PRO_5042832494" evidence="1">
    <location>
        <begin position="23"/>
        <end position="187"/>
    </location>
</feature>
<protein>
    <submittedName>
        <fullName evidence="2">Uncharacterized protein</fullName>
    </submittedName>
</protein>
<dbReference type="EMBL" id="MU854443">
    <property type="protein sequence ID" value="KAK4035444.1"/>
    <property type="molecule type" value="Genomic_DNA"/>
</dbReference>
<evidence type="ECO:0000313" key="2">
    <source>
        <dbReference type="EMBL" id="KAK4035444.1"/>
    </source>
</evidence>
<comment type="caution">
    <text evidence="2">The sequence shown here is derived from an EMBL/GenBank/DDBJ whole genome shotgun (WGS) entry which is preliminary data.</text>
</comment>
<reference evidence="3" key="1">
    <citation type="journal article" date="2023" name="Mol. Phylogenet. Evol.">
        <title>Genome-scale phylogeny and comparative genomics of the fungal order Sordariales.</title>
        <authorList>
            <person name="Hensen N."/>
            <person name="Bonometti L."/>
            <person name="Westerberg I."/>
            <person name="Brannstrom I.O."/>
            <person name="Guillou S."/>
            <person name="Cros-Aarteil S."/>
            <person name="Calhoun S."/>
            <person name="Haridas S."/>
            <person name="Kuo A."/>
            <person name="Mondo S."/>
            <person name="Pangilinan J."/>
            <person name="Riley R."/>
            <person name="LaButti K."/>
            <person name="Andreopoulos B."/>
            <person name="Lipzen A."/>
            <person name="Chen C."/>
            <person name="Yan M."/>
            <person name="Daum C."/>
            <person name="Ng V."/>
            <person name="Clum A."/>
            <person name="Steindorff A."/>
            <person name="Ohm R.A."/>
            <person name="Martin F."/>
            <person name="Silar P."/>
            <person name="Natvig D.O."/>
            <person name="Lalanne C."/>
            <person name="Gautier V."/>
            <person name="Ament-Velasquez S.L."/>
            <person name="Kruys A."/>
            <person name="Hutchinson M.I."/>
            <person name="Powell A.J."/>
            <person name="Barry K."/>
            <person name="Miller A.N."/>
            <person name="Grigoriev I.V."/>
            <person name="Debuchy R."/>
            <person name="Gladieux P."/>
            <person name="Hiltunen Thoren M."/>
            <person name="Johannesson H."/>
        </authorList>
    </citation>
    <scope>NUCLEOTIDE SEQUENCE [LARGE SCALE GENOMIC DNA]</scope>
    <source>
        <strain evidence="3">CBS 284.82</strain>
    </source>
</reference>
<sequence length="187" mass="21146">MMPQGLLPTILSALLWTQAARADSVDEFVGSARIQVLNITSFWDDGALDSRIGCINAAGMLTLDDCAVFTRFDASPNTLYTKAGNCTFQNPNMPMNTDSIYGQNTPAWWCGERGDWPMYEEWYYTLNGQPYPFVCTGNIRCFFDVKAVVPVAGDALPIWTYFWGSQQMDIEAGHWRVTLLWERVDKE</sequence>
<proteinExistence type="predicted"/>